<proteinExistence type="predicted"/>
<evidence type="ECO:0000313" key="4">
    <source>
        <dbReference type="Proteomes" id="UP001501666"/>
    </source>
</evidence>
<keyword evidence="4" id="KW-1185">Reference proteome</keyword>
<feature type="region of interest" description="Disordered" evidence="2">
    <location>
        <begin position="1"/>
        <end position="27"/>
    </location>
</feature>
<evidence type="ECO:0000256" key="1">
    <source>
        <dbReference type="SAM" id="Coils"/>
    </source>
</evidence>
<organism evidence="3 4">
    <name type="scientific">Nonomuraea recticatena</name>
    <dbReference type="NCBI Taxonomy" id="46178"/>
    <lineage>
        <taxon>Bacteria</taxon>
        <taxon>Bacillati</taxon>
        <taxon>Actinomycetota</taxon>
        <taxon>Actinomycetes</taxon>
        <taxon>Streptosporangiales</taxon>
        <taxon>Streptosporangiaceae</taxon>
        <taxon>Nonomuraea</taxon>
    </lineage>
</organism>
<evidence type="ECO:0000313" key="3">
    <source>
        <dbReference type="EMBL" id="GAA2665249.1"/>
    </source>
</evidence>
<evidence type="ECO:0000256" key="2">
    <source>
        <dbReference type="SAM" id="MobiDB-lite"/>
    </source>
</evidence>
<reference evidence="4" key="1">
    <citation type="journal article" date="2019" name="Int. J. Syst. Evol. Microbiol.">
        <title>The Global Catalogue of Microorganisms (GCM) 10K type strain sequencing project: providing services to taxonomists for standard genome sequencing and annotation.</title>
        <authorList>
            <consortium name="The Broad Institute Genomics Platform"/>
            <consortium name="The Broad Institute Genome Sequencing Center for Infectious Disease"/>
            <person name="Wu L."/>
            <person name="Ma J."/>
        </authorList>
    </citation>
    <scope>NUCLEOTIDE SEQUENCE [LARGE SCALE GENOMIC DNA]</scope>
    <source>
        <strain evidence="4">JCM 6835</strain>
    </source>
</reference>
<keyword evidence="1" id="KW-0175">Coiled coil</keyword>
<comment type="caution">
    <text evidence="3">The sequence shown here is derived from an EMBL/GenBank/DDBJ whole genome shotgun (WGS) entry which is preliminary data.</text>
</comment>
<sequence>MSDDKNPTIPPTGEGNTGPDPQKSTDTVDVAALLAERDKWKAMSKKHEKDYETASKKLSEFEQAAMSESEKAIEKAKAEARTQTLSEVGSRLVEAELKVQAAKAGVSLPDDIAEVLNLSKLVDENGHPNATAIAKVIGSFAPADDGGFPPVGGIGPQHGKGGQLSQKDLQSMHWKDIAQAKRDGRLNNLLGIE</sequence>
<dbReference type="RefSeq" id="WP_346148661.1">
    <property type="nucleotide sequence ID" value="NZ_BAAATE010000010.1"/>
</dbReference>
<name>A0ABP6ECQ6_9ACTN</name>
<gene>
    <name evidence="3" type="ORF">GCM10010412_041400</name>
</gene>
<dbReference type="Proteomes" id="UP001501666">
    <property type="component" value="Unassembled WGS sequence"/>
</dbReference>
<protein>
    <recommendedName>
        <fullName evidence="5">Scaffolding protein</fullName>
    </recommendedName>
</protein>
<dbReference type="EMBL" id="BAAATE010000010">
    <property type="protein sequence ID" value="GAA2665249.1"/>
    <property type="molecule type" value="Genomic_DNA"/>
</dbReference>
<feature type="coiled-coil region" evidence="1">
    <location>
        <begin position="44"/>
        <end position="79"/>
    </location>
</feature>
<accession>A0ABP6ECQ6</accession>
<evidence type="ECO:0008006" key="5">
    <source>
        <dbReference type="Google" id="ProtNLM"/>
    </source>
</evidence>